<name>A0A6J5KYQ9_9CAUD</name>
<dbReference type="EMBL" id="LR796187">
    <property type="protein sequence ID" value="CAB4126053.1"/>
    <property type="molecule type" value="Genomic_DNA"/>
</dbReference>
<dbReference type="EMBL" id="LR798231">
    <property type="protein sequence ID" value="CAB5208796.1"/>
    <property type="molecule type" value="Genomic_DNA"/>
</dbReference>
<proteinExistence type="predicted"/>
<reference evidence="1" key="1">
    <citation type="submission" date="2020-04" db="EMBL/GenBank/DDBJ databases">
        <authorList>
            <person name="Chiriac C."/>
            <person name="Salcher M."/>
            <person name="Ghai R."/>
            <person name="Kavagutti S V."/>
        </authorList>
    </citation>
    <scope>NUCLEOTIDE SEQUENCE</scope>
</reference>
<evidence type="ECO:0000313" key="2">
    <source>
        <dbReference type="EMBL" id="CAB5208796.1"/>
    </source>
</evidence>
<sequence>MTIAFLPIEIDVQLPNETKLLEFCREFGVPNNSKDGYSNWWNVVPVYTRGPTEVWYDFVKSKEMIKYRNSPGKGPGHWANEINKVFPEIQYMLEQLPFKEMGVVSLLEQQVPVGYHTDNHEWEVNEDPTEVALELEPRRYNILMNKFEYKSFFVAESPGAEKIYPKITKERPCHVICDRYHAHGADYAGPGKIMLGVFGGVLDRPRHLEMIRKNLEKYRDEAVVFDTPPYNNKEIK</sequence>
<organism evidence="1">
    <name type="scientific">uncultured Caudovirales phage</name>
    <dbReference type="NCBI Taxonomy" id="2100421"/>
    <lineage>
        <taxon>Viruses</taxon>
        <taxon>Duplodnaviria</taxon>
        <taxon>Heunggongvirae</taxon>
        <taxon>Uroviricota</taxon>
        <taxon>Caudoviricetes</taxon>
        <taxon>Peduoviridae</taxon>
        <taxon>Maltschvirus</taxon>
        <taxon>Maltschvirus maltsch</taxon>
    </lineage>
</organism>
<gene>
    <name evidence="2" type="ORF">UFOVP181_185</name>
    <name evidence="1" type="ORF">UFOVP57_454</name>
</gene>
<accession>A0A6J5KYQ9</accession>
<protein>
    <submittedName>
        <fullName evidence="1">Uncharacterized protein</fullName>
    </submittedName>
</protein>
<evidence type="ECO:0000313" key="1">
    <source>
        <dbReference type="EMBL" id="CAB4126053.1"/>
    </source>
</evidence>